<dbReference type="PANTHER" id="PTHR43261:SF6">
    <property type="entry name" value="ELONGATION FACTOR G-LIKE PROTEIN"/>
    <property type="match status" value="1"/>
</dbReference>
<dbReference type="InterPro" id="IPR041095">
    <property type="entry name" value="EFG_II"/>
</dbReference>
<keyword evidence="4" id="KW-0648">Protein biosynthesis</keyword>
<dbReference type="InterPro" id="IPR035649">
    <property type="entry name" value="EFG_V"/>
</dbReference>
<dbReference type="PROSITE" id="PS51722">
    <property type="entry name" value="G_TR_2"/>
    <property type="match status" value="1"/>
</dbReference>
<dbReference type="CDD" id="cd01434">
    <property type="entry name" value="EFG_mtEFG1_IV"/>
    <property type="match status" value="1"/>
</dbReference>
<dbReference type="Pfam" id="PF00679">
    <property type="entry name" value="EFG_C"/>
    <property type="match status" value="1"/>
</dbReference>
<dbReference type="SMART" id="SM00838">
    <property type="entry name" value="EFG_C"/>
    <property type="match status" value="1"/>
</dbReference>
<reference evidence="4" key="1">
    <citation type="submission" date="2019-08" db="EMBL/GenBank/DDBJ databases">
        <authorList>
            <person name="Kucharzyk K."/>
            <person name="Murdoch R.W."/>
            <person name="Higgins S."/>
            <person name="Loffler F."/>
        </authorList>
    </citation>
    <scope>NUCLEOTIDE SEQUENCE</scope>
</reference>
<dbReference type="GO" id="GO:0003924">
    <property type="term" value="F:GTPase activity"/>
    <property type="evidence" value="ECO:0007669"/>
    <property type="project" value="InterPro"/>
</dbReference>
<dbReference type="InterPro" id="IPR035647">
    <property type="entry name" value="EFG_III/V"/>
</dbReference>
<sequence>MKVYQTGDIRNIALVGGAKSGKTTLAECLLLEGGVINRRGTVEDKNTVSDYREIELERQNSVFSTVLYSEYNGKKINIIDTPGFDDFVGDVLAALTVSDLAVMLINAQNGIEVTTEISWRNLNRMNKPVMFVMNQLDHEKANFDEVLRELQGQFGNKVIPVQYPVATGVGFNSVVDVLTKKLYKYPANGGKPEVLDIPESEKAKADAMRTSLIEAAAESDEALMEKFFENGDLSEEELLNGLAASIIQRNIFPLLCASSKHNMGTGRILEFVTQFGPSPDQSVPMKSKSGKEYHYKATDPFCGFVFKTSIEQHLGEISFFKIAAGEITEGSDVINGTNSTKERITQIFAVAGKNREKLEKAVAGDIVATVKLKNTGTNETLNNPKNSDEEIIPIQYPDPKYRTAIKAQNAADDEKLGAVLNELKKIDPTYLVEYSKELKQIIVSCQGEMHMNAAKWHMETIEKVMIELYPPKIPYRETITKPAKAMYRHKKQSGGAGQFGEVHMMIEPWREGMSWTTEFPVRGSDEHPLPWGGKLVFNNCIVGGAIDARFMPAILKGIMEKIEEGPLTGSYARDIVVYIYDGKMHPVDSNELSFKLAGRQAFREAFKNAGPKILEPIYDVEVMVPADRMGDVMTDLQGRRAVVMGMDSEGNYQKIKARVPLAEMNRYSTALSSLTSGKATYTMKMNEYQQVPADVQTALLKAYEEQEKDEE</sequence>
<dbReference type="Pfam" id="PF00009">
    <property type="entry name" value="GTP_EFTU"/>
    <property type="match status" value="1"/>
</dbReference>
<dbReference type="InterPro" id="IPR005517">
    <property type="entry name" value="Transl_elong_EFG/EF2_IV"/>
</dbReference>
<name>A0A644XLX2_9ZZZZ</name>
<gene>
    <name evidence="4" type="primary">fusA_44</name>
    <name evidence="4" type="ORF">SDC9_63193</name>
</gene>
<dbReference type="Gene3D" id="3.30.70.240">
    <property type="match status" value="1"/>
</dbReference>
<keyword evidence="4" id="KW-0251">Elongation factor</keyword>
<comment type="caution">
    <text evidence="4">The sequence shown here is derived from an EMBL/GenBank/DDBJ whole genome shotgun (WGS) entry which is preliminary data.</text>
</comment>
<dbReference type="Pfam" id="PF22042">
    <property type="entry name" value="EF-G_D2"/>
    <property type="match status" value="1"/>
</dbReference>
<dbReference type="GO" id="GO:0005525">
    <property type="term" value="F:GTP binding"/>
    <property type="evidence" value="ECO:0007669"/>
    <property type="project" value="UniProtKB-KW"/>
</dbReference>
<dbReference type="GO" id="GO:0032790">
    <property type="term" value="P:ribosome disassembly"/>
    <property type="evidence" value="ECO:0007669"/>
    <property type="project" value="TreeGrafter"/>
</dbReference>
<dbReference type="InterPro" id="IPR000795">
    <property type="entry name" value="T_Tr_GTP-bd_dom"/>
</dbReference>
<dbReference type="SUPFAM" id="SSF54980">
    <property type="entry name" value="EF-G C-terminal domain-like"/>
    <property type="match status" value="2"/>
</dbReference>
<dbReference type="InterPro" id="IPR005225">
    <property type="entry name" value="Small_GTP-bd"/>
</dbReference>
<keyword evidence="1" id="KW-0547">Nucleotide-binding</keyword>
<dbReference type="GO" id="GO:0003746">
    <property type="term" value="F:translation elongation factor activity"/>
    <property type="evidence" value="ECO:0007669"/>
    <property type="project" value="UniProtKB-KW"/>
</dbReference>
<dbReference type="SMART" id="SM00889">
    <property type="entry name" value="EFG_IV"/>
    <property type="match status" value="1"/>
</dbReference>
<evidence type="ECO:0000256" key="2">
    <source>
        <dbReference type="ARBA" id="ARBA00023134"/>
    </source>
</evidence>
<dbReference type="InterPro" id="IPR009000">
    <property type="entry name" value="Transl_B-barrel_sf"/>
</dbReference>
<evidence type="ECO:0000259" key="3">
    <source>
        <dbReference type="PROSITE" id="PS51722"/>
    </source>
</evidence>
<dbReference type="NCBIfam" id="TIGR00231">
    <property type="entry name" value="small_GTP"/>
    <property type="match status" value="1"/>
</dbReference>
<dbReference type="PANTHER" id="PTHR43261">
    <property type="entry name" value="TRANSLATION ELONGATION FACTOR G-RELATED"/>
    <property type="match status" value="1"/>
</dbReference>
<proteinExistence type="predicted"/>
<dbReference type="InterPro" id="IPR027417">
    <property type="entry name" value="P-loop_NTPase"/>
</dbReference>
<dbReference type="Gene3D" id="3.40.50.300">
    <property type="entry name" value="P-loop containing nucleotide triphosphate hydrolases"/>
    <property type="match status" value="1"/>
</dbReference>
<dbReference type="FunFam" id="3.30.70.240:FF:000001">
    <property type="entry name" value="Elongation factor G"/>
    <property type="match status" value="1"/>
</dbReference>
<dbReference type="InterPro" id="IPR047872">
    <property type="entry name" value="EFG_IV"/>
</dbReference>
<dbReference type="InterPro" id="IPR053905">
    <property type="entry name" value="EF-G-like_DII"/>
</dbReference>
<protein>
    <submittedName>
        <fullName evidence="4">Elongation factor G</fullName>
    </submittedName>
</protein>
<dbReference type="NCBIfam" id="NF009381">
    <property type="entry name" value="PRK12740.1-5"/>
    <property type="match status" value="1"/>
</dbReference>
<dbReference type="InterPro" id="IPR000640">
    <property type="entry name" value="EFG_V-like"/>
</dbReference>
<dbReference type="EMBL" id="VSSQ01002681">
    <property type="protein sequence ID" value="MPM16811.1"/>
    <property type="molecule type" value="Genomic_DNA"/>
</dbReference>
<dbReference type="CDD" id="cd04088">
    <property type="entry name" value="EFG_mtEFG_II"/>
    <property type="match status" value="1"/>
</dbReference>
<dbReference type="Pfam" id="PF14492">
    <property type="entry name" value="EFG_III"/>
    <property type="match status" value="1"/>
</dbReference>
<dbReference type="CDD" id="cd04170">
    <property type="entry name" value="EF-G_bact"/>
    <property type="match status" value="1"/>
</dbReference>
<feature type="domain" description="Tr-type G" evidence="3">
    <location>
        <begin position="7"/>
        <end position="280"/>
    </location>
</feature>
<keyword evidence="2" id="KW-0342">GTP-binding</keyword>
<dbReference type="InterPro" id="IPR014721">
    <property type="entry name" value="Ribsml_uS5_D2-typ_fold_subgr"/>
</dbReference>
<evidence type="ECO:0000256" key="1">
    <source>
        <dbReference type="ARBA" id="ARBA00022741"/>
    </source>
</evidence>
<dbReference type="Gene3D" id="3.30.70.870">
    <property type="entry name" value="Elongation Factor G (Translational Gtpase), domain 3"/>
    <property type="match status" value="1"/>
</dbReference>
<dbReference type="AlphaFoldDB" id="A0A644XLX2"/>
<dbReference type="Pfam" id="PF03764">
    <property type="entry name" value="EFG_IV"/>
    <property type="match status" value="2"/>
</dbReference>
<dbReference type="Gene3D" id="2.40.30.10">
    <property type="entry name" value="Translation factors"/>
    <property type="match status" value="1"/>
</dbReference>
<evidence type="ECO:0000313" key="4">
    <source>
        <dbReference type="EMBL" id="MPM16811.1"/>
    </source>
</evidence>
<dbReference type="CDD" id="cd03713">
    <property type="entry name" value="EFG_mtEFG_C"/>
    <property type="match status" value="1"/>
</dbReference>
<dbReference type="InterPro" id="IPR020568">
    <property type="entry name" value="Ribosomal_Su5_D2-typ_SF"/>
</dbReference>
<dbReference type="SUPFAM" id="SSF52540">
    <property type="entry name" value="P-loop containing nucleoside triphosphate hydrolases"/>
    <property type="match status" value="1"/>
</dbReference>
<dbReference type="SUPFAM" id="SSF50447">
    <property type="entry name" value="Translation proteins"/>
    <property type="match status" value="1"/>
</dbReference>
<accession>A0A644XLX2</accession>
<dbReference type="Gene3D" id="3.30.230.10">
    <property type="match status" value="1"/>
</dbReference>
<organism evidence="4">
    <name type="scientific">bioreactor metagenome</name>
    <dbReference type="NCBI Taxonomy" id="1076179"/>
    <lineage>
        <taxon>unclassified sequences</taxon>
        <taxon>metagenomes</taxon>
        <taxon>ecological metagenomes</taxon>
    </lineage>
</organism>
<dbReference type="SUPFAM" id="SSF54211">
    <property type="entry name" value="Ribosomal protein S5 domain 2-like"/>
    <property type="match status" value="1"/>
</dbReference>